<dbReference type="SUPFAM" id="SSF55486">
    <property type="entry name" value="Metalloproteases ('zincins'), catalytic domain"/>
    <property type="match status" value="1"/>
</dbReference>
<evidence type="ECO:0000313" key="10">
    <source>
        <dbReference type="Proteomes" id="UP000235145"/>
    </source>
</evidence>
<proteinExistence type="inferred from homology"/>
<keyword evidence="4 7" id="KW-0378">Hydrolase</keyword>
<sequence>MPPVETVFHEFGHALQHMLTKQDEGLVVGIRGIEWDVVELPSQFMENWDTLMSIAKHYETEETLPEEIYQKLLAARTFCAGTLSLRQLHSKYVPCGSKSIYDVERRVSEKTQVLPLLEEDRFLCGFSHIFAGGYAAGYYNYKWAEVLSADAFSAFEDAGLNDDKIKNLT</sequence>
<dbReference type="Proteomes" id="UP000235145">
    <property type="component" value="Unassembled WGS sequence"/>
</dbReference>
<dbReference type="AlphaFoldDB" id="A0A9R1UNB4"/>
<dbReference type="PANTHER" id="PTHR11804:SF83">
    <property type="entry name" value="LD37516P"/>
    <property type="match status" value="1"/>
</dbReference>
<evidence type="ECO:0000256" key="3">
    <source>
        <dbReference type="ARBA" id="ARBA00022723"/>
    </source>
</evidence>
<comment type="similarity">
    <text evidence="1 7">Belongs to the peptidase M3 family.</text>
</comment>
<dbReference type="Gene3D" id="3.40.390.10">
    <property type="entry name" value="Collagenase (Catalytic Domain)"/>
    <property type="match status" value="1"/>
</dbReference>
<gene>
    <name evidence="9" type="ORF">LSAT_V11C800417710</name>
</gene>
<dbReference type="InterPro" id="IPR045090">
    <property type="entry name" value="Pept_M3A_M3B"/>
</dbReference>
<evidence type="ECO:0000256" key="5">
    <source>
        <dbReference type="ARBA" id="ARBA00022833"/>
    </source>
</evidence>
<dbReference type="GO" id="GO:0004222">
    <property type="term" value="F:metalloendopeptidase activity"/>
    <property type="evidence" value="ECO:0007669"/>
    <property type="project" value="InterPro"/>
</dbReference>
<dbReference type="PANTHER" id="PTHR11804">
    <property type="entry name" value="PROTEASE M3 THIMET OLIGOPEPTIDASE-RELATED"/>
    <property type="match status" value="1"/>
</dbReference>
<comment type="caution">
    <text evidence="9">The sequence shown here is derived from an EMBL/GenBank/DDBJ whole genome shotgun (WGS) entry which is preliminary data.</text>
</comment>
<keyword evidence="3 7" id="KW-0479">Metal-binding</keyword>
<dbReference type="InterPro" id="IPR024079">
    <property type="entry name" value="MetalloPept_cat_dom_sf"/>
</dbReference>
<organism evidence="9 10">
    <name type="scientific">Lactuca sativa</name>
    <name type="common">Garden lettuce</name>
    <dbReference type="NCBI Taxonomy" id="4236"/>
    <lineage>
        <taxon>Eukaryota</taxon>
        <taxon>Viridiplantae</taxon>
        <taxon>Streptophyta</taxon>
        <taxon>Embryophyta</taxon>
        <taxon>Tracheophyta</taxon>
        <taxon>Spermatophyta</taxon>
        <taxon>Magnoliopsida</taxon>
        <taxon>eudicotyledons</taxon>
        <taxon>Gunneridae</taxon>
        <taxon>Pentapetalae</taxon>
        <taxon>asterids</taxon>
        <taxon>campanulids</taxon>
        <taxon>Asterales</taxon>
        <taxon>Asteraceae</taxon>
        <taxon>Cichorioideae</taxon>
        <taxon>Cichorieae</taxon>
        <taxon>Lactucinae</taxon>
        <taxon>Lactuca</taxon>
    </lineage>
</organism>
<reference evidence="9 10" key="1">
    <citation type="journal article" date="2017" name="Nat. Commun.">
        <title>Genome assembly with in vitro proximity ligation data and whole-genome triplication in lettuce.</title>
        <authorList>
            <person name="Reyes-Chin-Wo S."/>
            <person name="Wang Z."/>
            <person name="Yang X."/>
            <person name="Kozik A."/>
            <person name="Arikit S."/>
            <person name="Song C."/>
            <person name="Xia L."/>
            <person name="Froenicke L."/>
            <person name="Lavelle D.O."/>
            <person name="Truco M.J."/>
            <person name="Xia R."/>
            <person name="Zhu S."/>
            <person name="Xu C."/>
            <person name="Xu H."/>
            <person name="Xu X."/>
            <person name="Cox K."/>
            <person name="Korf I."/>
            <person name="Meyers B.C."/>
            <person name="Michelmore R.W."/>
        </authorList>
    </citation>
    <scope>NUCLEOTIDE SEQUENCE [LARGE SCALE GENOMIC DNA]</scope>
    <source>
        <strain evidence="10">cv. Salinas</strain>
        <tissue evidence="9">Seedlings</tissue>
    </source>
</reference>
<accession>A0A9R1UNB4</accession>
<dbReference type="EMBL" id="NBSK02000008">
    <property type="protein sequence ID" value="KAJ0190068.1"/>
    <property type="molecule type" value="Genomic_DNA"/>
</dbReference>
<dbReference type="GO" id="GO:0046872">
    <property type="term" value="F:metal ion binding"/>
    <property type="evidence" value="ECO:0007669"/>
    <property type="project" value="UniProtKB-UniRule"/>
</dbReference>
<feature type="domain" description="Peptidase M3A/M3B catalytic" evidence="8">
    <location>
        <begin position="4"/>
        <end position="161"/>
    </location>
</feature>
<dbReference type="Gene3D" id="1.10.1370.10">
    <property type="entry name" value="Neurolysin, domain 3"/>
    <property type="match status" value="1"/>
</dbReference>
<keyword evidence="5 7" id="KW-0862">Zinc</keyword>
<comment type="cofactor">
    <cofactor evidence="7">
        <name>Zn(2+)</name>
        <dbReference type="ChEBI" id="CHEBI:29105"/>
    </cofactor>
    <text evidence="7">Binds 1 zinc ion.</text>
</comment>
<keyword evidence="10" id="KW-1185">Reference proteome</keyword>
<keyword evidence="2 7" id="KW-0645">Protease</keyword>
<dbReference type="GO" id="GO:0006508">
    <property type="term" value="P:proteolysis"/>
    <property type="evidence" value="ECO:0007669"/>
    <property type="project" value="UniProtKB-KW"/>
</dbReference>
<protein>
    <recommendedName>
        <fullName evidence="8">Peptidase M3A/M3B catalytic domain-containing protein</fullName>
    </recommendedName>
</protein>
<dbReference type="Pfam" id="PF01432">
    <property type="entry name" value="Peptidase_M3"/>
    <property type="match status" value="1"/>
</dbReference>
<evidence type="ECO:0000313" key="9">
    <source>
        <dbReference type="EMBL" id="KAJ0190068.1"/>
    </source>
</evidence>
<evidence type="ECO:0000256" key="4">
    <source>
        <dbReference type="ARBA" id="ARBA00022801"/>
    </source>
</evidence>
<evidence type="ECO:0000256" key="1">
    <source>
        <dbReference type="ARBA" id="ARBA00006040"/>
    </source>
</evidence>
<evidence type="ECO:0000256" key="2">
    <source>
        <dbReference type="ARBA" id="ARBA00022670"/>
    </source>
</evidence>
<keyword evidence="6 7" id="KW-0482">Metalloprotease</keyword>
<evidence type="ECO:0000256" key="6">
    <source>
        <dbReference type="ARBA" id="ARBA00023049"/>
    </source>
</evidence>
<dbReference type="InterPro" id="IPR024077">
    <property type="entry name" value="Neurolysin/TOP_dom2"/>
</dbReference>
<evidence type="ECO:0000256" key="7">
    <source>
        <dbReference type="RuleBase" id="RU003435"/>
    </source>
</evidence>
<evidence type="ECO:0000259" key="8">
    <source>
        <dbReference type="Pfam" id="PF01432"/>
    </source>
</evidence>
<name>A0A9R1UNB4_LACSA</name>
<dbReference type="InterPro" id="IPR001567">
    <property type="entry name" value="Pept_M3A_M3B_dom"/>
</dbReference>